<dbReference type="OrthoDB" id="9802281at2"/>
<dbReference type="EMBL" id="ASRX01000072">
    <property type="protein sequence ID" value="EYF01780.1"/>
    <property type="molecule type" value="Genomic_DNA"/>
</dbReference>
<dbReference type="RefSeq" id="WP_044248819.1">
    <property type="nucleotide sequence ID" value="NZ_ASRX01000072.1"/>
</dbReference>
<dbReference type="GO" id="GO:0046417">
    <property type="term" value="P:chorismate metabolic process"/>
    <property type="evidence" value="ECO:0007669"/>
    <property type="project" value="InterPro"/>
</dbReference>
<evidence type="ECO:0000256" key="13">
    <source>
        <dbReference type="ARBA" id="ARBA00023235"/>
    </source>
</evidence>
<comment type="pathway">
    <text evidence="5">Metabolic intermediate biosynthesis; prephenate biosynthesis; prephenate from chorismate: step 1/1.</text>
</comment>
<keyword evidence="10" id="KW-0028">Amino-acid biosynthesis</keyword>
<evidence type="ECO:0000256" key="12">
    <source>
        <dbReference type="ARBA" id="ARBA00023222"/>
    </source>
</evidence>
<gene>
    <name evidence="22" type="ORF">CAP_7846</name>
</gene>
<keyword evidence="12" id="KW-0584">Phenylalanine biosynthesis</keyword>
<organism evidence="22 23">
    <name type="scientific">Chondromyces apiculatus DSM 436</name>
    <dbReference type="NCBI Taxonomy" id="1192034"/>
    <lineage>
        <taxon>Bacteria</taxon>
        <taxon>Pseudomonadati</taxon>
        <taxon>Myxococcota</taxon>
        <taxon>Polyangia</taxon>
        <taxon>Polyangiales</taxon>
        <taxon>Polyangiaceae</taxon>
        <taxon>Chondromyces</taxon>
    </lineage>
</organism>
<evidence type="ECO:0000256" key="4">
    <source>
        <dbReference type="ARBA" id="ARBA00004741"/>
    </source>
</evidence>
<dbReference type="SUPFAM" id="SSF53850">
    <property type="entry name" value="Periplasmic binding protein-like II"/>
    <property type="match status" value="1"/>
</dbReference>
<proteinExistence type="predicted"/>
<dbReference type="InterPro" id="IPR001086">
    <property type="entry name" value="Preph_deHydtase"/>
</dbReference>
<evidence type="ECO:0000256" key="14">
    <source>
        <dbReference type="ARBA" id="ARBA00023239"/>
    </source>
</evidence>
<evidence type="ECO:0000313" key="23">
    <source>
        <dbReference type="Proteomes" id="UP000019678"/>
    </source>
</evidence>
<keyword evidence="11" id="KW-0057">Aromatic amino acid biosynthesis</keyword>
<dbReference type="SUPFAM" id="SSF48600">
    <property type="entry name" value="Chorismate mutase II"/>
    <property type="match status" value="1"/>
</dbReference>
<dbReference type="Pfam" id="PF00800">
    <property type="entry name" value="PDT"/>
    <property type="match status" value="1"/>
</dbReference>
<comment type="function">
    <text evidence="2">Catalyzes the Claisen rearrangement of chorismate to prephenate and the decarboxylation/dehydration of prephenate to phenylpyruvate.</text>
</comment>
<sequence>MDERKRLEELRGQIAEIDQEILHIIERRARVAQELSKLRPGTSRYAPLAEASDLQSLERAAPTQIPAAAIRPIFTAIDAACRSSEVAPRVVFVGAEGDFGWQAAREHFGHGPEFVRVEATGAALDEVTRSRADFAVVPYESFTEGPIFPTLLAIGGADLKVVGERELSQALVLVSRSGNLAEVEKVYTSPQDHVACVRYLELHHPRALVLDVRSPLMAWDLAAEEANAAAVVPRGFTGSRELKVARENIGDEGEVRIRYGIVSRLPAPRSGHDTTAVLFSVRDRPGALHDILHHFKERNCNLRRIHSRPIPGEGWEYVFYVEVGGHSTDRTLVAALEGVKREAKMLKILGSFPLERLDASPPPERL</sequence>
<dbReference type="Proteomes" id="UP000019678">
    <property type="component" value="Unassembled WGS sequence"/>
</dbReference>
<evidence type="ECO:0000259" key="20">
    <source>
        <dbReference type="PROSITE" id="PS51171"/>
    </source>
</evidence>
<evidence type="ECO:0000256" key="6">
    <source>
        <dbReference type="ARBA" id="ARBA00012404"/>
    </source>
</evidence>
<dbReference type="UniPathway" id="UPA00121">
    <property type="reaction ID" value="UER00345"/>
</dbReference>
<comment type="pathway">
    <text evidence="4">Amino-acid biosynthesis; L-phenylalanine biosynthesis; phenylpyruvate from prephenate: step 1/1.</text>
</comment>
<evidence type="ECO:0000256" key="16">
    <source>
        <dbReference type="ARBA" id="ARBA00031175"/>
    </source>
</evidence>
<dbReference type="PANTHER" id="PTHR21022:SF19">
    <property type="entry name" value="PREPHENATE DEHYDRATASE-RELATED"/>
    <property type="match status" value="1"/>
</dbReference>
<dbReference type="InterPro" id="IPR002912">
    <property type="entry name" value="ACT_dom"/>
</dbReference>
<dbReference type="STRING" id="1192034.CAP_7846"/>
<keyword evidence="13" id="KW-0413">Isomerase</keyword>
<accession>A0A017SYT1</accession>
<dbReference type="PROSITE" id="PS51671">
    <property type="entry name" value="ACT"/>
    <property type="match status" value="1"/>
</dbReference>
<comment type="subcellular location">
    <subcellularLocation>
        <location evidence="3">Cytoplasm</location>
    </subcellularLocation>
</comment>
<evidence type="ECO:0000259" key="19">
    <source>
        <dbReference type="PROSITE" id="PS51168"/>
    </source>
</evidence>
<dbReference type="PROSITE" id="PS51168">
    <property type="entry name" value="CHORISMATE_MUT_2"/>
    <property type="match status" value="1"/>
</dbReference>
<dbReference type="EC" id="4.2.1.51" evidence="7"/>
<dbReference type="Pfam" id="PF01842">
    <property type="entry name" value="ACT"/>
    <property type="match status" value="1"/>
</dbReference>
<dbReference type="GO" id="GO:0004664">
    <property type="term" value="F:prephenate dehydratase activity"/>
    <property type="evidence" value="ECO:0007669"/>
    <property type="project" value="UniProtKB-EC"/>
</dbReference>
<feature type="domain" description="Prephenate dehydratase" evidence="20">
    <location>
        <begin position="89"/>
        <end position="264"/>
    </location>
</feature>
<evidence type="ECO:0000256" key="11">
    <source>
        <dbReference type="ARBA" id="ARBA00023141"/>
    </source>
</evidence>
<protein>
    <recommendedName>
        <fullName evidence="8">Bifunctional chorismate mutase/prephenate dehydratase</fullName>
        <ecNumber evidence="7">4.2.1.51</ecNumber>
        <ecNumber evidence="6">5.4.99.5</ecNumber>
    </recommendedName>
    <alternativeName>
        <fullName evidence="17">Chorismate mutase-prephenate dehydratase</fullName>
    </alternativeName>
    <alternativeName>
        <fullName evidence="16">p-protein</fullName>
    </alternativeName>
</protein>
<evidence type="ECO:0000256" key="18">
    <source>
        <dbReference type="ARBA" id="ARBA00047848"/>
    </source>
</evidence>
<name>A0A017SYT1_9BACT</name>
<feature type="domain" description="Chorismate mutase" evidence="19">
    <location>
        <begin position="1"/>
        <end position="89"/>
    </location>
</feature>
<keyword evidence="14" id="KW-0456">Lyase</keyword>
<comment type="catalytic activity">
    <reaction evidence="18">
        <text>prephenate + H(+) = 3-phenylpyruvate + CO2 + H2O</text>
        <dbReference type="Rhea" id="RHEA:21648"/>
        <dbReference type="ChEBI" id="CHEBI:15377"/>
        <dbReference type="ChEBI" id="CHEBI:15378"/>
        <dbReference type="ChEBI" id="CHEBI:16526"/>
        <dbReference type="ChEBI" id="CHEBI:18005"/>
        <dbReference type="ChEBI" id="CHEBI:29934"/>
        <dbReference type="EC" id="4.2.1.51"/>
    </reaction>
</comment>
<evidence type="ECO:0000313" key="22">
    <source>
        <dbReference type="EMBL" id="EYF01780.1"/>
    </source>
</evidence>
<dbReference type="PANTHER" id="PTHR21022">
    <property type="entry name" value="PREPHENATE DEHYDRATASE P PROTEIN"/>
    <property type="match status" value="1"/>
</dbReference>
<reference evidence="22 23" key="1">
    <citation type="submission" date="2013-05" db="EMBL/GenBank/DDBJ databases">
        <title>Genome assembly of Chondromyces apiculatus DSM 436.</title>
        <authorList>
            <person name="Sharma G."/>
            <person name="Khatri I."/>
            <person name="Kaur C."/>
            <person name="Mayilraj S."/>
            <person name="Subramanian S."/>
        </authorList>
    </citation>
    <scope>NUCLEOTIDE SEQUENCE [LARGE SCALE GENOMIC DNA]</scope>
    <source>
        <strain evidence="22 23">DSM 436</strain>
    </source>
</reference>
<dbReference type="InterPro" id="IPR045865">
    <property type="entry name" value="ACT-like_dom_sf"/>
</dbReference>
<dbReference type="SMART" id="SM00830">
    <property type="entry name" value="CM_2"/>
    <property type="match status" value="1"/>
</dbReference>
<dbReference type="GO" id="GO:0009094">
    <property type="term" value="P:L-phenylalanine biosynthetic process"/>
    <property type="evidence" value="ECO:0007669"/>
    <property type="project" value="UniProtKB-UniPathway"/>
</dbReference>
<evidence type="ECO:0000256" key="17">
    <source>
        <dbReference type="ARBA" id="ARBA00031520"/>
    </source>
</evidence>
<evidence type="ECO:0000256" key="5">
    <source>
        <dbReference type="ARBA" id="ARBA00004817"/>
    </source>
</evidence>
<feature type="domain" description="ACT" evidence="21">
    <location>
        <begin position="276"/>
        <end position="351"/>
    </location>
</feature>
<dbReference type="InterPro" id="IPR036979">
    <property type="entry name" value="CM_dom_sf"/>
</dbReference>
<dbReference type="SUPFAM" id="SSF55021">
    <property type="entry name" value="ACT-like"/>
    <property type="match status" value="1"/>
</dbReference>
<comment type="caution">
    <text evidence="22">The sequence shown here is derived from an EMBL/GenBank/DDBJ whole genome shotgun (WGS) entry which is preliminary data.</text>
</comment>
<dbReference type="PIRSF" id="PIRSF001500">
    <property type="entry name" value="Chor_mut_pdt_Ppr"/>
    <property type="match status" value="1"/>
</dbReference>
<dbReference type="CDD" id="cd04905">
    <property type="entry name" value="ACT_CM-PDT"/>
    <property type="match status" value="1"/>
</dbReference>
<evidence type="ECO:0000256" key="2">
    <source>
        <dbReference type="ARBA" id="ARBA00002364"/>
    </source>
</evidence>
<dbReference type="PROSITE" id="PS51171">
    <property type="entry name" value="PREPHENATE_DEHYDR_3"/>
    <property type="match status" value="1"/>
</dbReference>
<evidence type="ECO:0000256" key="9">
    <source>
        <dbReference type="ARBA" id="ARBA00022490"/>
    </source>
</evidence>
<dbReference type="Gene3D" id="3.30.70.260">
    <property type="match status" value="1"/>
</dbReference>
<evidence type="ECO:0000256" key="1">
    <source>
        <dbReference type="ARBA" id="ARBA00000824"/>
    </source>
</evidence>
<dbReference type="InterPro" id="IPR008242">
    <property type="entry name" value="Chor_mutase/pphenate_deHydtase"/>
</dbReference>
<dbReference type="InterPro" id="IPR002701">
    <property type="entry name" value="CM_II_prokaryot"/>
</dbReference>
<comment type="catalytic activity">
    <reaction evidence="1">
        <text>chorismate = prephenate</text>
        <dbReference type="Rhea" id="RHEA:13897"/>
        <dbReference type="ChEBI" id="CHEBI:29748"/>
        <dbReference type="ChEBI" id="CHEBI:29934"/>
        <dbReference type="EC" id="5.4.99.5"/>
    </reaction>
</comment>
<evidence type="ECO:0000259" key="21">
    <source>
        <dbReference type="PROSITE" id="PS51671"/>
    </source>
</evidence>
<dbReference type="eggNOG" id="COG1605">
    <property type="taxonomic scope" value="Bacteria"/>
</dbReference>
<dbReference type="AlphaFoldDB" id="A0A017SYT1"/>
<dbReference type="Gene3D" id="3.40.190.10">
    <property type="entry name" value="Periplasmic binding protein-like II"/>
    <property type="match status" value="2"/>
</dbReference>
<evidence type="ECO:0000256" key="15">
    <source>
        <dbReference type="ARBA" id="ARBA00023268"/>
    </source>
</evidence>
<dbReference type="eggNOG" id="COG0077">
    <property type="taxonomic scope" value="Bacteria"/>
</dbReference>
<dbReference type="Pfam" id="PF01817">
    <property type="entry name" value="CM_2"/>
    <property type="match status" value="1"/>
</dbReference>
<keyword evidence="9" id="KW-0963">Cytoplasm</keyword>
<evidence type="ECO:0000256" key="3">
    <source>
        <dbReference type="ARBA" id="ARBA00004496"/>
    </source>
</evidence>
<dbReference type="InterPro" id="IPR036263">
    <property type="entry name" value="Chorismate_II_sf"/>
</dbReference>
<dbReference type="UniPathway" id="UPA00120">
    <property type="reaction ID" value="UER00203"/>
</dbReference>
<keyword evidence="15" id="KW-0511">Multifunctional enzyme</keyword>
<evidence type="ECO:0000256" key="8">
    <source>
        <dbReference type="ARBA" id="ARBA00014401"/>
    </source>
</evidence>
<dbReference type="GO" id="GO:0005737">
    <property type="term" value="C:cytoplasm"/>
    <property type="evidence" value="ECO:0007669"/>
    <property type="project" value="UniProtKB-SubCell"/>
</dbReference>
<dbReference type="EC" id="5.4.99.5" evidence="6"/>
<evidence type="ECO:0000256" key="7">
    <source>
        <dbReference type="ARBA" id="ARBA00013147"/>
    </source>
</evidence>
<keyword evidence="23" id="KW-1185">Reference proteome</keyword>
<dbReference type="GO" id="GO:0004106">
    <property type="term" value="F:chorismate mutase activity"/>
    <property type="evidence" value="ECO:0007669"/>
    <property type="project" value="UniProtKB-EC"/>
</dbReference>
<evidence type="ECO:0000256" key="10">
    <source>
        <dbReference type="ARBA" id="ARBA00022605"/>
    </source>
</evidence>
<dbReference type="Gene3D" id="1.20.59.10">
    <property type="entry name" value="Chorismate mutase"/>
    <property type="match status" value="1"/>
</dbReference>